<evidence type="ECO:0000256" key="7">
    <source>
        <dbReference type="ARBA" id="ARBA00023004"/>
    </source>
</evidence>
<gene>
    <name evidence="12" type="ORF">JAAARDRAFT_194819</name>
</gene>
<evidence type="ECO:0000313" key="12">
    <source>
        <dbReference type="EMBL" id="KDQ56874.1"/>
    </source>
</evidence>
<feature type="signal peptide" evidence="11">
    <location>
        <begin position="1"/>
        <end position="26"/>
    </location>
</feature>
<name>A0A067PQ12_9AGAM</name>
<keyword evidence="13" id="KW-1185">Reference proteome</keyword>
<evidence type="ECO:0000313" key="13">
    <source>
        <dbReference type="Proteomes" id="UP000027265"/>
    </source>
</evidence>
<dbReference type="GO" id="GO:0005506">
    <property type="term" value="F:iron ion binding"/>
    <property type="evidence" value="ECO:0007669"/>
    <property type="project" value="InterPro"/>
</dbReference>
<organism evidence="12 13">
    <name type="scientific">Jaapia argillacea MUCL 33604</name>
    <dbReference type="NCBI Taxonomy" id="933084"/>
    <lineage>
        <taxon>Eukaryota</taxon>
        <taxon>Fungi</taxon>
        <taxon>Dikarya</taxon>
        <taxon>Basidiomycota</taxon>
        <taxon>Agaricomycotina</taxon>
        <taxon>Agaricomycetes</taxon>
        <taxon>Agaricomycetidae</taxon>
        <taxon>Jaapiales</taxon>
        <taxon>Jaapiaceae</taxon>
        <taxon>Jaapia</taxon>
    </lineage>
</organism>
<dbReference type="InterPro" id="IPR002401">
    <property type="entry name" value="Cyt_P450_E_grp-I"/>
</dbReference>
<dbReference type="Proteomes" id="UP000027265">
    <property type="component" value="Unassembled WGS sequence"/>
</dbReference>
<dbReference type="EMBL" id="KL197721">
    <property type="protein sequence ID" value="KDQ56874.1"/>
    <property type="molecule type" value="Genomic_DNA"/>
</dbReference>
<dbReference type="PROSITE" id="PS00086">
    <property type="entry name" value="CYTOCHROME_P450"/>
    <property type="match status" value="1"/>
</dbReference>
<dbReference type="PANTHER" id="PTHR46300">
    <property type="entry name" value="P450, PUTATIVE (EUROFUNG)-RELATED-RELATED"/>
    <property type="match status" value="1"/>
</dbReference>
<dbReference type="AlphaFoldDB" id="A0A067PQ12"/>
<evidence type="ECO:0000256" key="5">
    <source>
        <dbReference type="ARBA" id="ARBA00022723"/>
    </source>
</evidence>
<evidence type="ECO:0000256" key="4">
    <source>
        <dbReference type="ARBA" id="ARBA00022617"/>
    </source>
</evidence>
<dbReference type="SUPFAM" id="SSF48264">
    <property type="entry name" value="Cytochrome P450"/>
    <property type="match status" value="1"/>
</dbReference>
<keyword evidence="7 9" id="KW-0408">Iron</keyword>
<keyword evidence="4 9" id="KW-0349">Heme</keyword>
<comment type="cofactor">
    <cofactor evidence="1 9">
        <name>heme</name>
        <dbReference type="ChEBI" id="CHEBI:30413"/>
    </cofactor>
</comment>
<proteinExistence type="inferred from homology"/>
<dbReference type="InterPro" id="IPR001128">
    <property type="entry name" value="Cyt_P450"/>
</dbReference>
<dbReference type="InterPro" id="IPR017972">
    <property type="entry name" value="Cyt_P450_CS"/>
</dbReference>
<dbReference type="InParanoid" id="A0A067PQ12"/>
<sequence length="486" mass="55159">MSLPTVALVSGLVFAALLVLPKRATTTRIYPPGPRGLPLAGNVLDIPMTQMWLAATKWAKEFGNVVYLHVFGLGIIFLNDSETVFELMDKRGAIYSDRPHLVMLSELCGAENILAFTHYGDQLRRGHKLMHEALHPIAIKTYQPLLEMESLPFLRRLLSKPSAYMDHIRRYSGTLTLNVIYGHQVTSDDDEFLTIAEECGDLFANHLTAGGGVWMVDVFPFLKHIPAWFPGAGFKRKAVVWKAKFEEFAEKPFASFKSKTETGDWPPCFCSTLWQREGQTVNPQMEFDLKWAANTMYSGSLDPTITVVSQFILAMVLHPEVQIKAQEEIDSVIGTERLPNLDDRPFLPYTECVMNECLRWTSPSAVGLPHRLMEDDVYKGMFLPKGSLMFANIWAMLRDEFLFPNPNTFDPDRYQEKVDEETERKRDPRGYVFGFGRRRCPGMHLADSTIWLLMASMLAALDLRKAKDENGNEIEPVVRINNSVLT</sequence>
<dbReference type="PRINTS" id="PR00385">
    <property type="entry name" value="P450"/>
</dbReference>
<feature type="chain" id="PRO_5001643366" description="Cytochrome P450" evidence="11">
    <location>
        <begin position="27"/>
        <end position="486"/>
    </location>
</feature>
<evidence type="ECO:0000256" key="6">
    <source>
        <dbReference type="ARBA" id="ARBA00023002"/>
    </source>
</evidence>
<evidence type="ECO:0000256" key="1">
    <source>
        <dbReference type="ARBA" id="ARBA00001971"/>
    </source>
</evidence>
<dbReference type="CDD" id="cd11065">
    <property type="entry name" value="CYP64-like"/>
    <property type="match status" value="1"/>
</dbReference>
<dbReference type="GO" id="GO:0020037">
    <property type="term" value="F:heme binding"/>
    <property type="evidence" value="ECO:0007669"/>
    <property type="project" value="InterPro"/>
</dbReference>
<dbReference type="InterPro" id="IPR050364">
    <property type="entry name" value="Cytochrome_P450_fung"/>
</dbReference>
<dbReference type="PRINTS" id="PR00463">
    <property type="entry name" value="EP450I"/>
</dbReference>
<evidence type="ECO:0000256" key="11">
    <source>
        <dbReference type="SAM" id="SignalP"/>
    </source>
</evidence>
<dbReference type="Pfam" id="PF00067">
    <property type="entry name" value="p450"/>
    <property type="match status" value="1"/>
</dbReference>
<dbReference type="HOGENOM" id="CLU_001570_2_3_1"/>
<dbReference type="Gene3D" id="1.10.630.10">
    <property type="entry name" value="Cytochrome P450"/>
    <property type="match status" value="1"/>
</dbReference>
<dbReference type="STRING" id="933084.A0A067PQ12"/>
<keyword evidence="5 9" id="KW-0479">Metal-binding</keyword>
<accession>A0A067PQ12</accession>
<protein>
    <recommendedName>
        <fullName evidence="14">Cytochrome P450</fullName>
    </recommendedName>
</protein>
<evidence type="ECO:0000256" key="9">
    <source>
        <dbReference type="PIRSR" id="PIRSR602401-1"/>
    </source>
</evidence>
<keyword evidence="8 10" id="KW-0503">Monooxygenase</keyword>
<dbReference type="OrthoDB" id="2789670at2759"/>
<evidence type="ECO:0008006" key="14">
    <source>
        <dbReference type="Google" id="ProtNLM"/>
    </source>
</evidence>
<dbReference type="InterPro" id="IPR036396">
    <property type="entry name" value="Cyt_P450_sf"/>
</dbReference>
<dbReference type="GO" id="GO:0016705">
    <property type="term" value="F:oxidoreductase activity, acting on paired donors, with incorporation or reduction of molecular oxygen"/>
    <property type="evidence" value="ECO:0007669"/>
    <property type="project" value="InterPro"/>
</dbReference>
<comment type="pathway">
    <text evidence="2">Secondary metabolite biosynthesis.</text>
</comment>
<keyword evidence="6 10" id="KW-0560">Oxidoreductase</keyword>
<evidence type="ECO:0000256" key="3">
    <source>
        <dbReference type="ARBA" id="ARBA00010617"/>
    </source>
</evidence>
<evidence type="ECO:0000256" key="2">
    <source>
        <dbReference type="ARBA" id="ARBA00005179"/>
    </source>
</evidence>
<feature type="binding site" description="axial binding residue" evidence="9">
    <location>
        <position position="440"/>
    </location>
    <ligand>
        <name>heme</name>
        <dbReference type="ChEBI" id="CHEBI:30413"/>
    </ligand>
    <ligandPart>
        <name>Fe</name>
        <dbReference type="ChEBI" id="CHEBI:18248"/>
    </ligandPart>
</feature>
<evidence type="ECO:0000256" key="10">
    <source>
        <dbReference type="RuleBase" id="RU000461"/>
    </source>
</evidence>
<comment type="similarity">
    <text evidence="3 10">Belongs to the cytochrome P450 family.</text>
</comment>
<dbReference type="GO" id="GO:0004497">
    <property type="term" value="F:monooxygenase activity"/>
    <property type="evidence" value="ECO:0007669"/>
    <property type="project" value="UniProtKB-KW"/>
</dbReference>
<keyword evidence="11" id="KW-0732">Signal</keyword>
<evidence type="ECO:0000256" key="8">
    <source>
        <dbReference type="ARBA" id="ARBA00023033"/>
    </source>
</evidence>
<reference evidence="13" key="1">
    <citation type="journal article" date="2014" name="Proc. Natl. Acad. Sci. U.S.A.">
        <title>Extensive sampling of basidiomycete genomes demonstrates inadequacy of the white-rot/brown-rot paradigm for wood decay fungi.</title>
        <authorList>
            <person name="Riley R."/>
            <person name="Salamov A.A."/>
            <person name="Brown D.W."/>
            <person name="Nagy L.G."/>
            <person name="Floudas D."/>
            <person name="Held B.W."/>
            <person name="Levasseur A."/>
            <person name="Lombard V."/>
            <person name="Morin E."/>
            <person name="Otillar R."/>
            <person name="Lindquist E.A."/>
            <person name="Sun H."/>
            <person name="LaButti K.M."/>
            <person name="Schmutz J."/>
            <person name="Jabbour D."/>
            <person name="Luo H."/>
            <person name="Baker S.E."/>
            <person name="Pisabarro A.G."/>
            <person name="Walton J.D."/>
            <person name="Blanchette R.A."/>
            <person name="Henrissat B."/>
            <person name="Martin F."/>
            <person name="Cullen D."/>
            <person name="Hibbett D.S."/>
            <person name="Grigoriev I.V."/>
        </authorList>
    </citation>
    <scope>NUCLEOTIDE SEQUENCE [LARGE SCALE GENOMIC DNA]</scope>
    <source>
        <strain evidence="13">MUCL 33604</strain>
    </source>
</reference>
<dbReference type="PANTHER" id="PTHR46300:SF7">
    <property type="entry name" value="P450, PUTATIVE (EUROFUNG)-RELATED"/>
    <property type="match status" value="1"/>
</dbReference>